<accession>A0A2S5B0S9</accession>
<evidence type="ECO:0000256" key="2">
    <source>
        <dbReference type="ARBA" id="ARBA00022723"/>
    </source>
</evidence>
<dbReference type="PROSITE" id="PS00463">
    <property type="entry name" value="ZN2_CY6_FUNGAL_1"/>
    <property type="match status" value="1"/>
</dbReference>
<sequence>MEAEEKGTSKVPRRRQRNSAAPRSSQSPASATSREAISPTIVLPEYVPPEGSLKSRAPGRQNIACKGCRRRKVKCDGSRPSCMSCQVIYKEPCIYEVKATPADAAALQAEVERLSALLVRIKHSSALDRERLLAELETDGATPEYEPTASTSSQAQGGSGNTAVKRSASVAREADESGSGSDSHSPEDEVAAAMLSELSVAASGQVEHFGATSFLFRPALGAHPNLPATLGSPSSSHGGTLYTRDVPADMREHLLETFFAWQTVHCHVYRPALMRDLDGGPYCNDFLINAIYAHASRFSDRNTAGASPASPAAQPLQTPADFFLARAKDYLRAELDKPASLPTAQGLLILGGRECAIGNHSQGFLYTSMALSMAIDLGVHVDGLKMHSADALEIEVRRRLFWSCYVWDKSISVCLGRSPRFLKQDRSFLQPTADFDKIEDDLPWIPYALSPAHNLHEYPNYPLRTGVYFERMCRLSEIIEDVLLELYAVRRRSKCGEATLTRFNAQLDQWLVNLPADLAIASDAANSPPPNRITLALLFRATVILVNRPFSFGGWGPRIRVAEAVQSRAKQRCQDAANEITCLLDLYDRTFRFKNMNWLMSYCAYTAATIFIFDLRARTPGTAFEATRRLEIVLGALTSQTNVTPSVLKAVEIIRHLMANAPSSGETPALQTDPTVSKRLRFEEPSFPVLEPSFLLDSTLASGGEYRLPDLAQNEGPLLPEFPEAGPLSWLGPTDNIDWLESLDWLQTDNLQ</sequence>
<dbReference type="AlphaFoldDB" id="A0A2S5B0S9"/>
<comment type="caution">
    <text evidence="10">The sequence shown here is derived from an EMBL/GenBank/DDBJ whole genome shotgun (WGS) entry which is preliminary data.</text>
</comment>
<dbReference type="CDD" id="cd12148">
    <property type="entry name" value="fungal_TF_MHR"/>
    <property type="match status" value="1"/>
</dbReference>
<evidence type="ECO:0000256" key="4">
    <source>
        <dbReference type="ARBA" id="ARBA00023015"/>
    </source>
</evidence>
<evidence type="ECO:0000256" key="3">
    <source>
        <dbReference type="ARBA" id="ARBA00022833"/>
    </source>
</evidence>
<dbReference type="Pfam" id="PF04082">
    <property type="entry name" value="Fungal_trans"/>
    <property type="match status" value="1"/>
</dbReference>
<dbReference type="GO" id="GO:0005634">
    <property type="term" value="C:nucleus"/>
    <property type="evidence" value="ECO:0007669"/>
    <property type="project" value="UniProtKB-SubCell"/>
</dbReference>
<keyword evidence="6" id="KW-0804">Transcription</keyword>
<feature type="region of interest" description="Disordered" evidence="8">
    <location>
        <begin position="1"/>
        <end position="42"/>
    </location>
</feature>
<dbReference type="PANTHER" id="PTHR31313:SF81">
    <property type="entry name" value="TY1 ENHANCER ACTIVATOR"/>
    <property type="match status" value="1"/>
</dbReference>
<evidence type="ECO:0000313" key="10">
    <source>
        <dbReference type="EMBL" id="POY70392.1"/>
    </source>
</evidence>
<evidence type="ECO:0000313" key="11">
    <source>
        <dbReference type="Proteomes" id="UP000237144"/>
    </source>
</evidence>
<dbReference type="Pfam" id="PF00172">
    <property type="entry name" value="Zn_clus"/>
    <property type="match status" value="1"/>
</dbReference>
<dbReference type="SUPFAM" id="SSF57701">
    <property type="entry name" value="Zn2/Cys6 DNA-binding domain"/>
    <property type="match status" value="1"/>
</dbReference>
<reference evidence="10 11" key="1">
    <citation type="journal article" date="2018" name="Front. Microbiol.">
        <title>Prospects for Fungal Bioremediation of Acidic Radioactive Waste Sites: Characterization and Genome Sequence of Rhodotorula taiwanensis MD1149.</title>
        <authorList>
            <person name="Tkavc R."/>
            <person name="Matrosova V.Y."/>
            <person name="Grichenko O.E."/>
            <person name="Gostincar C."/>
            <person name="Volpe R.P."/>
            <person name="Klimenkova P."/>
            <person name="Gaidamakova E.K."/>
            <person name="Zhou C.E."/>
            <person name="Stewart B.J."/>
            <person name="Lyman M.G."/>
            <person name="Malfatti S.A."/>
            <person name="Rubinfeld B."/>
            <person name="Courtot M."/>
            <person name="Singh J."/>
            <person name="Dalgard C.L."/>
            <person name="Hamilton T."/>
            <person name="Frey K.G."/>
            <person name="Gunde-Cimerman N."/>
            <person name="Dugan L."/>
            <person name="Daly M.J."/>
        </authorList>
    </citation>
    <scope>NUCLEOTIDE SEQUENCE [LARGE SCALE GENOMIC DNA]</scope>
    <source>
        <strain evidence="10 11">MD1149</strain>
    </source>
</reference>
<dbReference type="GO" id="GO:0006351">
    <property type="term" value="P:DNA-templated transcription"/>
    <property type="evidence" value="ECO:0007669"/>
    <property type="project" value="InterPro"/>
</dbReference>
<evidence type="ECO:0000256" key="8">
    <source>
        <dbReference type="SAM" id="MobiDB-lite"/>
    </source>
</evidence>
<name>A0A2S5B0S9_9BASI</name>
<evidence type="ECO:0000256" key="1">
    <source>
        <dbReference type="ARBA" id="ARBA00004123"/>
    </source>
</evidence>
<organism evidence="10 11">
    <name type="scientific">Rhodotorula taiwanensis</name>
    <dbReference type="NCBI Taxonomy" id="741276"/>
    <lineage>
        <taxon>Eukaryota</taxon>
        <taxon>Fungi</taxon>
        <taxon>Dikarya</taxon>
        <taxon>Basidiomycota</taxon>
        <taxon>Pucciniomycotina</taxon>
        <taxon>Microbotryomycetes</taxon>
        <taxon>Sporidiobolales</taxon>
        <taxon>Sporidiobolaceae</taxon>
        <taxon>Rhodotorula</taxon>
    </lineage>
</organism>
<evidence type="ECO:0000256" key="5">
    <source>
        <dbReference type="ARBA" id="ARBA00023125"/>
    </source>
</evidence>
<evidence type="ECO:0000259" key="9">
    <source>
        <dbReference type="PROSITE" id="PS50048"/>
    </source>
</evidence>
<dbReference type="EMBL" id="PJQD01000122">
    <property type="protein sequence ID" value="POY70392.1"/>
    <property type="molecule type" value="Genomic_DNA"/>
</dbReference>
<feature type="region of interest" description="Disordered" evidence="8">
    <location>
        <begin position="140"/>
        <end position="189"/>
    </location>
</feature>
<keyword evidence="7" id="KW-0539">Nucleus</keyword>
<dbReference type="InterPro" id="IPR007219">
    <property type="entry name" value="XnlR_reg_dom"/>
</dbReference>
<keyword evidence="3" id="KW-0862">Zinc</keyword>
<dbReference type="GO" id="GO:0003677">
    <property type="term" value="F:DNA binding"/>
    <property type="evidence" value="ECO:0007669"/>
    <property type="project" value="UniProtKB-KW"/>
</dbReference>
<feature type="compositionally biased region" description="Low complexity" evidence="8">
    <location>
        <begin position="18"/>
        <end position="34"/>
    </location>
</feature>
<keyword evidence="11" id="KW-1185">Reference proteome</keyword>
<evidence type="ECO:0000256" key="7">
    <source>
        <dbReference type="ARBA" id="ARBA00023242"/>
    </source>
</evidence>
<keyword evidence="4" id="KW-0805">Transcription regulation</keyword>
<keyword evidence="5" id="KW-0238">DNA-binding</keyword>
<dbReference type="STRING" id="741276.A0A2S5B0S9"/>
<dbReference type="PANTHER" id="PTHR31313">
    <property type="entry name" value="TY1 ENHANCER ACTIVATOR"/>
    <property type="match status" value="1"/>
</dbReference>
<dbReference type="InterPro" id="IPR051615">
    <property type="entry name" value="Transcr_Regulatory_Elem"/>
</dbReference>
<evidence type="ECO:0000256" key="6">
    <source>
        <dbReference type="ARBA" id="ARBA00023163"/>
    </source>
</evidence>
<dbReference type="PROSITE" id="PS50048">
    <property type="entry name" value="ZN2_CY6_FUNGAL_2"/>
    <property type="match status" value="1"/>
</dbReference>
<dbReference type="InterPro" id="IPR036864">
    <property type="entry name" value="Zn2-C6_fun-type_DNA-bd_sf"/>
</dbReference>
<protein>
    <recommendedName>
        <fullName evidence="9">Zn(2)-C6 fungal-type domain-containing protein</fullName>
    </recommendedName>
</protein>
<dbReference type="OrthoDB" id="2123952at2759"/>
<feature type="domain" description="Zn(2)-C6 fungal-type" evidence="9">
    <location>
        <begin position="64"/>
        <end position="95"/>
    </location>
</feature>
<dbReference type="InterPro" id="IPR001138">
    <property type="entry name" value="Zn2Cys6_DnaBD"/>
</dbReference>
<dbReference type="Gene3D" id="4.10.240.10">
    <property type="entry name" value="Zn(2)-C6 fungal-type DNA-binding domain"/>
    <property type="match status" value="1"/>
</dbReference>
<dbReference type="GO" id="GO:0000981">
    <property type="term" value="F:DNA-binding transcription factor activity, RNA polymerase II-specific"/>
    <property type="evidence" value="ECO:0007669"/>
    <property type="project" value="InterPro"/>
</dbReference>
<gene>
    <name evidence="10" type="ORF">BMF94_6673</name>
</gene>
<keyword evidence="2" id="KW-0479">Metal-binding</keyword>
<dbReference type="GO" id="GO:0008270">
    <property type="term" value="F:zinc ion binding"/>
    <property type="evidence" value="ECO:0007669"/>
    <property type="project" value="InterPro"/>
</dbReference>
<dbReference type="Proteomes" id="UP000237144">
    <property type="component" value="Unassembled WGS sequence"/>
</dbReference>
<dbReference type="SMART" id="SM00066">
    <property type="entry name" value="GAL4"/>
    <property type="match status" value="1"/>
</dbReference>
<proteinExistence type="predicted"/>
<comment type="subcellular location">
    <subcellularLocation>
        <location evidence="1">Nucleus</location>
    </subcellularLocation>
</comment>
<dbReference type="CDD" id="cd00067">
    <property type="entry name" value="GAL4"/>
    <property type="match status" value="1"/>
</dbReference>
<dbReference type="SMART" id="SM00906">
    <property type="entry name" value="Fungal_trans"/>
    <property type="match status" value="1"/>
</dbReference>